<dbReference type="AlphaFoldDB" id="A0A7R9E8P6"/>
<comment type="catalytic activity">
    <reaction evidence="9">
        <text>L-tyrosyl-[protein] + ATP = O-phospho-L-tyrosyl-[protein] + ADP + H(+)</text>
        <dbReference type="Rhea" id="RHEA:10596"/>
        <dbReference type="Rhea" id="RHEA-COMP:10136"/>
        <dbReference type="Rhea" id="RHEA-COMP:20101"/>
        <dbReference type="ChEBI" id="CHEBI:15378"/>
        <dbReference type="ChEBI" id="CHEBI:30616"/>
        <dbReference type="ChEBI" id="CHEBI:46858"/>
        <dbReference type="ChEBI" id="CHEBI:61978"/>
        <dbReference type="ChEBI" id="CHEBI:456216"/>
        <dbReference type="EC" id="2.7.10.2"/>
    </reaction>
</comment>
<keyword evidence="3 9" id="KW-0547">Nucleotide-binding</keyword>
<evidence type="ECO:0000256" key="8">
    <source>
        <dbReference type="PROSITE-ProRule" id="PRU00192"/>
    </source>
</evidence>
<dbReference type="Pfam" id="PF00017">
    <property type="entry name" value="SH2"/>
    <property type="match status" value="1"/>
</dbReference>
<evidence type="ECO:0000256" key="4">
    <source>
        <dbReference type="ARBA" id="ARBA00022777"/>
    </source>
</evidence>
<comment type="similarity">
    <text evidence="9">Belongs to the protein kinase superfamily. Tyr protein kinase family.</text>
</comment>
<dbReference type="Pfam" id="PF00018">
    <property type="entry name" value="SH3_1"/>
    <property type="match status" value="1"/>
</dbReference>
<dbReference type="InterPro" id="IPR036860">
    <property type="entry name" value="SH2_dom_sf"/>
</dbReference>
<gene>
    <name evidence="12" type="ORF">TMSB3V08_LOCUS6160</name>
</gene>
<dbReference type="Gene3D" id="1.10.510.10">
    <property type="entry name" value="Transferase(Phosphotransferase) domain 1"/>
    <property type="match status" value="1"/>
</dbReference>
<evidence type="ECO:0000256" key="9">
    <source>
        <dbReference type="RuleBase" id="RU362096"/>
    </source>
</evidence>
<dbReference type="GO" id="GO:0002009">
    <property type="term" value="P:morphogenesis of an epithelium"/>
    <property type="evidence" value="ECO:0007669"/>
    <property type="project" value="UniProtKB-ARBA"/>
</dbReference>
<dbReference type="InterPro" id="IPR011009">
    <property type="entry name" value="Kinase-like_dom_sf"/>
</dbReference>
<evidence type="ECO:0000256" key="7">
    <source>
        <dbReference type="PROSITE-ProRule" id="PRU00191"/>
    </source>
</evidence>
<dbReference type="SMART" id="SM00326">
    <property type="entry name" value="SH3"/>
    <property type="match status" value="1"/>
</dbReference>
<evidence type="ECO:0000259" key="10">
    <source>
        <dbReference type="PROSITE" id="PS50001"/>
    </source>
</evidence>
<keyword evidence="7" id="KW-0727">SH2 domain</keyword>
<evidence type="ECO:0000313" key="12">
    <source>
        <dbReference type="EMBL" id="CAD7429382.1"/>
    </source>
</evidence>
<proteinExistence type="inferred from homology"/>
<dbReference type="PRINTS" id="PR00452">
    <property type="entry name" value="SH3DOMAIN"/>
</dbReference>
<dbReference type="SUPFAM" id="SSF56112">
    <property type="entry name" value="Protein kinase-like (PK-like)"/>
    <property type="match status" value="1"/>
</dbReference>
<accession>A0A7R9E8P6</accession>
<dbReference type="SUPFAM" id="SSF50044">
    <property type="entry name" value="SH3-domain"/>
    <property type="match status" value="1"/>
</dbReference>
<dbReference type="Gene3D" id="3.30.505.10">
    <property type="entry name" value="SH2 domain"/>
    <property type="match status" value="1"/>
</dbReference>
<keyword evidence="4 9" id="KW-0418">Kinase</keyword>
<sequence>MSYYPSGLMHINNHVDIRWLHGLRRHHSRNKLDCQLMRISALVSRSGVLKTSVQIKPSYSSGAHTEANQGGQLLRSYRYRRTPGPSALLGIFHTPRFAPPLKKNPVGALDLPDDTSCWELETSFCRKKMKACPNGEIGTCAQTRSLQHTLVSSVRLLCDRPLTRGIMGNCCGKSTPNPIVNHHGYKTHDGLEVPIHVNGGDPRYTADPNRPLRAQRQGPDIIRTPATPCEYGLHLLVCAYCVLELATPLSPQRGRIVVAVYNFQAREATDVSFSKGDRMEVLDDRYDDDCQVVQSHGIFAGTDDETDWWKVRHLHTGAEGLIPWNFVAEEKSVESEDWFFTKVTRKEAEKLLLQEENPRGTFLVRHSEHNRHGFSLSLKDWDETRNYHVKHYKIKPLDNGGYYIATNQTFPTLQALVQAYTKNALGLCHVLGRACPKQKPMIWDLTSIMKDHWEIERAEIELLRKLGHGNFGEVWYGMHGREVIEQVEKGYRMPKPVSHSIPDVIYRLMLQCWDADPEKRPTFDFLNHYFEDFTITSELPYREVMD</sequence>
<dbReference type="EC" id="2.7.10.2" evidence="9"/>
<dbReference type="Gene3D" id="2.30.30.40">
    <property type="entry name" value="SH3 Domains"/>
    <property type="match status" value="1"/>
</dbReference>
<dbReference type="PROSITE" id="PS50001">
    <property type="entry name" value="SH2"/>
    <property type="match status" value="1"/>
</dbReference>
<dbReference type="PANTHER" id="PTHR24418">
    <property type="entry name" value="TYROSINE-PROTEIN KINASE"/>
    <property type="match status" value="1"/>
</dbReference>
<dbReference type="CDD" id="cd11845">
    <property type="entry name" value="SH3_Src_like"/>
    <property type="match status" value="1"/>
</dbReference>
<dbReference type="GO" id="GO:0004715">
    <property type="term" value="F:non-membrane spanning protein tyrosine kinase activity"/>
    <property type="evidence" value="ECO:0007669"/>
    <property type="project" value="UniProtKB-EC"/>
</dbReference>
<feature type="domain" description="SH2" evidence="10">
    <location>
        <begin position="338"/>
        <end position="435"/>
    </location>
</feature>
<dbReference type="InterPro" id="IPR001245">
    <property type="entry name" value="Ser-Thr/Tyr_kinase_cat_dom"/>
</dbReference>
<evidence type="ECO:0000256" key="6">
    <source>
        <dbReference type="ARBA" id="ARBA00023137"/>
    </source>
</evidence>
<organism evidence="12">
    <name type="scientific">Timema monikensis</name>
    <dbReference type="NCBI Taxonomy" id="170555"/>
    <lineage>
        <taxon>Eukaryota</taxon>
        <taxon>Metazoa</taxon>
        <taxon>Ecdysozoa</taxon>
        <taxon>Arthropoda</taxon>
        <taxon>Hexapoda</taxon>
        <taxon>Insecta</taxon>
        <taxon>Pterygota</taxon>
        <taxon>Neoptera</taxon>
        <taxon>Polyneoptera</taxon>
        <taxon>Phasmatodea</taxon>
        <taxon>Timematodea</taxon>
        <taxon>Timematoidea</taxon>
        <taxon>Timematidae</taxon>
        <taxon>Timema</taxon>
    </lineage>
</organism>
<dbReference type="InterPro" id="IPR000980">
    <property type="entry name" value="SH2"/>
</dbReference>
<evidence type="ECO:0000256" key="2">
    <source>
        <dbReference type="ARBA" id="ARBA00022679"/>
    </source>
</evidence>
<dbReference type="GO" id="GO:0048468">
    <property type="term" value="P:cell development"/>
    <property type="evidence" value="ECO:0007669"/>
    <property type="project" value="UniProtKB-ARBA"/>
</dbReference>
<evidence type="ECO:0000259" key="11">
    <source>
        <dbReference type="PROSITE" id="PS50002"/>
    </source>
</evidence>
<evidence type="ECO:0000256" key="1">
    <source>
        <dbReference type="ARBA" id="ARBA00022443"/>
    </source>
</evidence>
<keyword evidence="5 9" id="KW-0067">ATP-binding</keyword>
<dbReference type="InterPro" id="IPR001452">
    <property type="entry name" value="SH3_domain"/>
</dbReference>
<dbReference type="EMBL" id="OB794057">
    <property type="protein sequence ID" value="CAD7429382.1"/>
    <property type="molecule type" value="Genomic_DNA"/>
</dbReference>
<name>A0A7R9E8P6_9NEOP</name>
<dbReference type="SMART" id="SM00252">
    <property type="entry name" value="SH2"/>
    <property type="match status" value="1"/>
</dbReference>
<dbReference type="PRINTS" id="PR00401">
    <property type="entry name" value="SH2DOMAIN"/>
</dbReference>
<keyword evidence="2 9" id="KW-0808">Transferase</keyword>
<dbReference type="GO" id="GO:0005524">
    <property type="term" value="F:ATP binding"/>
    <property type="evidence" value="ECO:0007669"/>
    <property type="project" value="UniProtKB-KW"/>
</dbReference>
<evidence type="ECO:0000256" key="3">
    <source>
        <dbReference type="ARBA" id="ARBA00022741"/>
    </source>
</evidence>
<dbReference type="PROSITE" id="PS50002">
    <property type="entry name" value="SH3"/>
    <property type="match status" value="1"/>
</dbReference>
<dbReference type="CDD" id="cd09933">
    <property type="entry name" value="SH2_Src_family"/>
    <property type="match status" value="1"/>
</dbReference>
<feature type="domain" description="SH3" evidence="11">
    <location>
        <begin position="252"/>
        <end position="332"/>
    </location>
</feature>
<keyword evidence="6 9" id="KW-0829">Tyrosine-protein kinase</keyword>
<dbReference type="InterPro" id="IPR036028">
    <property type="entry name" value="SH3-like_dom_sf"/>
</dbReference>
<dbReference type="InterPro" id="IPR050198">
    <property type="entry name" value="Non-receptor_tyrosine_kinases"/>
</dbReference>
<protein>
    <recommendedName>
        <fullName evidence="9">Tyrosine-protein kinase</fullName>
        <ecNumber evidence="9">2.7.10.2</ecNumber>
    </recommendedName>
</protein>
<dbReference type="Pfam" id="PF07714">
    <property type="entry name" value="PK_Tyr_Ser-Thr"/>
    <property type="match status" value="1"/>
</dbReference>
<evidence type="ECO:0000256" key="5">
    <source>
        <dbReference type="ARBA" id="ARBA00022840"/>
    </source>
</evidence>
<dbReference type="SUPFAM" id="SSF55550">
    <property type="entry name" value="SH2 domain"/>
    <property type="match status" value="1"/>
</dbReference>
<dbReference type="FunFam" id="3.30.505.10:FF:000001">
    <property type="entry name" value="Tyrosine-protein kinase"/>
    <property type="match status" value="1"/>
</dbReference>
<keyword evidence="1 8" id="KW-0728">SH3 domain</keyword>
<reference evidence="12" key="1">
    <citation type="submission" date="2020-11" db="EMBL/GenBank/DDBJ databases">
        <authorList>
            <person name="Tran Van P."/>
        </authorList>
    </citation>
    <scope>NUCLEOTIDE SEQUENCE</scope>
</reference>